<dbReference type="PANTHER" id="PTHR30582:SF24">
    <property type="entry name" value="L,D-TRANSPEPTIDASE ERFK_SRFK-RELATED"/>
    <property type="match status" value="1"/>
</dbReference>
<keyword evidence="6 9" id="KW-0133">Cell shape</keyword>
<dbReference type="UniPathway" id="UPA00219"/>
<sequence precursor="true">MILLSLLSILLPYSSMAATTTPGVDVAKTGISPKFATAYHVSDWLQYSPSQLELVIRLGERRVYVMNNARVVTSYPIAIGRNGWETPIGHYQVIQMIEDPTWEHPLNGDIIPPGRDNPLGSHWIGFWTDGTNYIGFHGTPNEETVGQAVSHGCVRMFNRDVLALFNKVQLGTPVIVEP</sequence>
<dbReference type="GO" id="GO:0008360">
    <property type="term" value="P:regulation of cell shape"/>
    <property type="evidence" value="ECO:0007669"/>
    <property type="project" value="UniProtKB-UniRule"/>
</dbReference>
<dbReference type="InterPro" id="IPR038063">
    <property type="entry name" value="Transpep_catalytic_dom"/>
</dbReference>
<evidence type="ECO:0000256" key="2">
    <source>
        <dbReference type="ARBA" id="ARBA00005992"/>
    </source>
</evidence>
<evidence type="ECO:0000256" key="3">
    <source>
        <dbReference type="ARBA" id="ARBA00022676"/>
    </source>
</evidence>
<dbReference type="EMBL" id="ABYK01000016">
    <property type="protein sequence ID" value="EDZ94676.1"/>
    <property type="molecule type" value="Genomic_DNA"/>
</dbReference>
<dbReference type="InterPro" id="IPR005490">
    <property type="entry name" value="LD_TPept_cat_dom"/>
</dbReference>
<evidence type="ECO:0000256" key="10">
    <source>
        <dbReference type="SAM" id="SignalP"/>
    </source>
</evidence>
<dbReference type="PANTHER" id="PTHR30582">
    <property type="entry name" value="L,D-TRANSPEPTIDASE"/>
    <property type="match status" value="1"/>
</dbReference>
<evidence type="ECO:0000256" key="8">
    <source>
        <dbReference type="ARBA" id="ARBA00023316"/>
    </source>
</evidence>
<keyword evidence="13" id="KW-1185">Reference proteome</keyword>
<feature type="domain" description="L,D-TPase catalytic" evidence="11">
    <location>
        <begin position="52"/>
        <end position="177"/>
    </location>
</feature>
<evidence type="ECO:0000256" key="9">
    <source>
        <dbReference type="PROSITE-ProRule" id="PRU01373"/>
    </source>
</evidence>
<organism evidence="12 13">
    <name type="scientific">Limnospira maxima CS-328</name>
    <dbReference type="NCBI Taxonomy" id="513049"/>
    <lineage>
        <taxon>Bacteria</taxon>
        <taxon>Bacillati</taxon>
        <taxon>Cyanobacteriota</taxon>
        <taxon>Cyanophyceae</taxon>
        <taxon>Oscillatoriophycideae</taxon>
        <taxon>Oscillatoriales</taxon>
        <taxon>Sirenicapillariaceae</taxon>
        <taxon>Limnospira</taxon>
    </lineage>
</organism>
<evidence type="ECO:0000313" key="13">
    <source>
        <dbReference type="Proteomes" id="UP000004061"/>
    </source>
</evidence>
<evidence type="ECO:0000256" key="7">
    <source>
        <dbReference type="ARBA" id="ARBA00022984"/>
    </source>
</evidence>
<accession>B5W198</accession>
<evidence type="ECO:0000256" key="4">
    <source>
        <dbReference type="ARBA" id="ARBA00022679"/>
    </source>
</evidence>
<keyword evidence="5" id="KW-0378">Hydrolase</keyword>
<comment type="pathway">
    <text evidence="1 9">Cell wall biogenesis; peptidoglycan biosynthesis.</text>
</comment>
<comment type="similarity">
    <text evidence="2">Belongs to the YkuD family.</text>
</comment>
<evidence type="ECO:0000313" key="12">
    <source>
        <dbReference type="EMBL" id="EDZ94676.1"/>
    </source>
</evidence>
<feature type="signal peptide" evidence="10">
    <location>
        <begin position="1"/>
        <end position="17"/>
    </location>
</feature>
<dbReference type="GO" id="GO:0018104">
    <property type="term" value="P:peptidoglycan-protein cross-linking"/>
    <property type="evidence" value="ECO:0007669"/>
    <property type="project" value="TreeGrafter"/>
</dbReference>
<dbReference type="AlphaFoldDB" id="B5W198"/>
<dbReference type="InterPro" id="IPR050979">
    <property type="entry name" value="LD-transpeptidase"/>
</dbReference>
<feature type="active site" description="Nucleophile" evidence="9">
    <location>
        <position position="153"/>
    </location>
</feature>
<comment type="caution">
    <text evidence="12">The sequence shown here is derived from an EMBL/GenBank/DDBJ whole genome shotgun (WGS) entry which is preliminary data.</text>
</comment>
<dbReference type="GO" id="GO:0016757">
    <property type="term" value="F:glycosyltransferase activity"/>
    <property type="evidence" value="ECO:0007669"/>
    <property type="project" value="UniProtKB-KW"/>
</dbReference>
<evidence type="ECO:0000256" key="6">
    <source>
        <dbReference type="ARBA" id="ARBA00022960"/>
    </source>
</evidence>
<keyword evidence="4" id="KW-0808">Transferase</keyword>
<dbReference type="Pfam" id="PF03734">
    <property type="entry name" value="YkuD"/>
    <property type="match status" value="1"/>
</dbReference>
<name>B5W198_LIMMA</name>
<evidence type="ECO:0000256" key="1">
    <source>
        <dbReference type="ARBA" id="ARBA00004752"/>
    </source>
</evidence>
<evidence type="ECO:0000259" key="11">
    <source>
        <dbReference type="PROSITE" id="PS52029"/>
    </source>
</evidence>
<feature type="active site" description="Proton donor/acceptor" evidence="9">
    <location>
        <position position="137"/>
    </location>
</feature>
<evidence type="ECO:0000256" key="5">
    <source>
        <dbReference type="ARBA" id="ARBA00022801"/>
    </source>
</evidence>
<dbReference type="PROSITE" id="PS52029">
    <property type="entry name" value="LD_TPASE"/>
    <property type="match status" value="1"/>
</dbReference>
<proteinExistence type="inferred from homology"/>
<keyword evidence="3" id="KW-0328">Glycosyltransferase</keyword>
<keyword evidence="8 9" id="KW-0961">Cell wall biogenesis/degradation</keyword>
<gene>
    <name evidence="12" type="ORF">AmaxDRAFT_2544</name>
</gene>
<reference evidence="12 13" key="1">
    <citation type="journal article" date="2011" name="Appl. Environ. Microbiol.">
        <title>Contribution of a Sodium Ion Gradient to Energy Conservation during Fermentation in the Cyanobacterium Arthrospira (Spirulina) maxima CS-328.</title>
        <authorList>
            <person name="Carrieri D."/>
            <person name="Ananyev G."/>
            <person name="Lenz O."/>
            <person name="Bryant D.A."/>
            <person name="Dismukes G.C."/>
        </authorList>
    </citation>
    <scope>NUCLEOTIDE SEQUENCE [LARGE SCALE GENOMIC DNA]</scope>
    <source>
        <strain evidence="12 13">CS-328</strain>
    </source>
</reference>
<keyword evidence="7 9" id="KW-0573">Peptidoglycan synthesis</keyword>
<dbReference type="SUPFAM" id="SSF141523">
    <property type="entry name" value="L,D-transpeptidase catalytic domain-like"/>
    <property type="match status" value="1"/>
</dbReference>
<dbReference type="Gene3D" id="2.40.440.10">
    <property type="entry name" value="L,D-transpeptidase catalytic domain-like"/>
    <property type="match status" value="1"/>
</dbReference>
<keyword evidence="10" id="KW-0732">Signal</keyword>
<feature type="chain" id="PRO_5002839522" evidence="10">
    <location>
        <begin position="18"/>
        <end position="178"/>
    </location>
</feature>
<dbReference type="Proteomes" id="UP000004061">
    <property type="component" value="Unassembled WGS sequence"/>
</dbReference>
<dbReference type="GO" id="GO:0071972">
    <property type="term" value="F:peptidoglycan L,D-transpeptidase activity"/>
    <property type="evidence" value="ECO:0007669"/>
    <property type="project" value="TreeGrafter"/>
</dbReference>
<dbReference type="CDD" id="cd16913">
    <property type="entry name" value="YkuD_like"/>
    <property type="match status" value="1"/>
</dbReference>
<dbReference type="GO" id="GO:0005576">
    <property type="term" value="C:extracellular region"/>
    <property type="evidence" value="ECO:0007669"/>
    <property type="project" value="TreeGrafter"/>
</dbReference>
<protein>
    <submittedName>
        <fullName evidence="12">ErfK/YbiS/YcfS/YnhG family protein</fullName>
    </submittedName>
</protein>
<dbReference type="GO" id="GO:0071555">
    <property type="term" value="P:cell wall organization"/>
    <property type="evidence" value="ECO:0007669"/>
    <property type="project" value="UniProtKB-UniRule"/>
</dbReference>